<feature type="signal peptide" evidence="1">
    <location>
        <begin position="1"/>
        <end position="18"/>
    </location>
</feature>
<dbReference type="Pfam" id="PF22680">
    <property type="entry name" value="Glyco_hydro_123_N_2"/>
    <property type="match status" value="1"/>
</dbReference>
<evidence type="ECO:0000313" key="4">
    <source>
        <dbReference type="EMBL" id="ADQ18488.1"/>
    </source>
</evidence>
<keyword evidence="5" id="KW-1185">Reference proteome</keyword>
<feature type="chain" id="PRO_5003188365" evidence="1">
    <location>
        <begin position="19"/>
        <end position="566"/>
    </location>
</feature>
<dbReference type="SUPFAM" id="SSF51445">
    <property type="entry name" value="(Trans)glycosidases"/>
    <property type="match status" value="1"/>
</dbReference>
<proteinExistence type="predicted"/>
<dbReference type="Pfam" id="PF13320">
    <property type="entry name" value="GH123_cat"/>
    <property type="match status" value="1"/>
</dbReference>
<dbReference type="InterPro" id="IPR025150">
    <property type="entry name" value="GH123_cat"/>
</dbReference>
<sequence>MRLFISTLLFLTSTLLHAQISSSFVELDDPQKPAGWENVSSGLHVSFASIDERFPKSVAPKLNLQRSHKLTAWRGEKVSAQILIWSKEIHKSLRLQASALKGNQSSLPSDLVQFRFVRYVMTDEFSDGCGHRKPENFAASLSPDMLDDLEEMDLEAKTVRPVWVSIEVPADAKPGNYAGKVLLKGKSVLDIELEILDRILPTPSEWSYHLDQWQHPSAVARVNNVPLWSDAHFEALKPVMSLAAKAGQKVITATLNKDPWNVQTFDPYADMIIWEKKADGTWAYDYKVFDRWVQFMLDLGIKKMINCYSIIPWNNEIHYLDGGQWVNVKAEPGTPIFEELWSPFLKDFVQHLRERGWLEITNIAMDERTRVQMDAAFQLLQKVAPELGVAYADNHKTYQRYPNTKDVSISIGHPYEEKDLRDRTSRGLITTFYICCSDAFPNQFTFSQPAESTYLAWYAEATGFNGMLRWAFNSWVEHPLQDSRFRTWPAGDTYIIYPQGRSSVRYERLVEGIQDYEKIQILKKTLERDKLVELQKAIVPFKAANRFEGWNEKLNTAKKLLNQLSK</sequence>
<dbReference type="InterPro" id="IPR017853">
    <property type="entry name" value="GH"/>
</dbReference>
<dbReference type="HOGENOM" id="CLU_018718_1_0_10"/>
<dbReference type="Proteomes" id="UP000007435">
    <property type="component" value="Chromosome"/>
</dbReference>
<dbReference type="eggNOG" id="COG3934">
    <property type="taxonomic scope" value="Bacteria"/>
</dbReference>
<name>E4RRF5_LEAB4</name>
<dbReference type="Gene3D" id="3.20.20.80">
    <property type="entry name" value="Glycosidases"/>
    <property type="match status" value="1"/>
</dbReference>
<feature type="domain" description="Glycoside hydrolase 123 catalytic" evidence="2">
    <location>
        <begin position="213"/>
        <end position="522"/>
    </location>
</feature>
<gene>
    <name evidence="4" type="ordered locus">Lbys_2826</name>
</gene>
<reference key="1">
    <citation type="submission" date="2010-11" db="EMBL/GenBank/DDBJ databases">
        <title>The complete genome of Leadbetterella byssophila DSM 17132.</title>
        <authorList>
            <consortium name="US DOE Joint Genome Institute (JGI-PGF)"/>
            <person name="Lucas S."/>
            <person name="Copeland A."/>
            <person name="Lapidus A."/>
            <person name="Glavina del Rio T."/>
            <person name="Dalin E."/>
            <person name="Tice H."/>
            <person name="Bruce D."/>
            <person name="Goodwin L."/>
            <person name="Pitluck S."/>
            <person name="Kyrpides N."/>
            <person name="Mavromatis K."/>
            <person name="Ivanova N."/>
            <person name="Teshima H."/>
            <person name="Brettin T."/>
            <person name="Detter J.C."/>
            <person name="Han C."/>
            <person name="Tapia R."/>
            <person name="Land M."/>
            <person name="Hauser L."/>
            <person name="Markowitz V."/>
            <person name="Cheng J.-F."/>
            <person name="Hugenholtz P."/>
            <person name="Woyke T."/>
            <person name="Wu D."/>
            <person name="Tindall B."/>
            <person name="Pomrenke H.G."/>
            <person name="Brambilla E."/>
            <person name="Klenk H.-P."/>
            <person name="Eisen J.A."/>
        </authorList>
    </citation>
    <scope>NUCLEOTIDE SEQUENCE [LARGE SCALE GENOMIC DNA]</scope>
    <source>
        <strain>DSM 17132</strain>
    </source>
</reference>
<dbReference type="AlphaFoldDB" id="E4RRF5"/>
<dbReference type="OrthoDB" id="197680at2"/>
<dbReference type="EMBL" id="CP002305">
    <property type="protein sequence ID" value="ADQ18488.1"/>
    <property type="molecule type" value="Genomic_DNA"/>
</dbReference>
<feature type="domain" description="Glycoside hydrolase 123 N-terminal" evidence="3">
    <location>
        <begin position="47"/>
        <end position="184"/>
    </location>
</feature>
<dbReference type="KEGG" id="lby:Lbys_2826"/>
<evidence type="ECO:0000259" key="2">
    <source>
        <dbReference type="Pfam" id="PF13320"/>
    </source>
</evidence>
<keyword evidence="1" id="KW-0732">Signal</keyword>
<dbReference type="STRING" id="649349.Lbys_2826"/>
<reference evidence="4 5" key="2">
    <citation type="journal article" date="2011" name="Stand. Genomic Sci.">
        <title>Complete genome sequence of Leadbetterella byssophila type strain (4M15).</title>
        <authorList>
            <person name="Abt B."/>
            <person name="Teshima H."/>
            <person name="Lucas S."/>
            <person name="Lapidus A."/>
            <person name="Del Rio T.G."/>
            <person name="Nolan M."/>
            <person name="Tice H."/>
            <person name="Cheng J.F."/>
            <person name="Pitluck S."/>
            <person name="Liolios K."/>
            <person name="Pagani I."/>
            <person name="Ivanova N."/>
            <person name="Mavromatis K."/>
            <person name="Pati A."/>
            <person name="Tapia R."/>
            <person name="Han C."/>
            <person name="Goodwin L."/>
            <person name="Chen A."/>
            <person name="Palaniappan K."/>
            <person name="Land M."/>
            <person name="Hauser L."/>
            <person name="Chang Y.J."/>
            <person name="Jeffries C.D."/>
            <person name="Rohde M."/>
            <person name="Goker M."/>
            <person name="Tindall B.J."/>
            <person name="Detter J.C."/>
            <person name="Woyke T."/>
            <person name="Bristow J."/>
            <person name="Eisen J.A."/>
            <person name="Markowitz V."/>
            <person name="Hugenholtz P."/>
            <person name="Klenk H.P."/>
            <person name="Kyrpides N.C."/>
        </authorList>
    </citation>
    <scope>NUCLEOTIDE SEQUENCE [LARGE SCALE GENOMIC DNA]</scope>
    <source>
        <strain evidence="5">DSM 17132 / JCM 16389 / KACC 11308 / NBRC 106382 / 4M15</strain>
    </source>
</reference>
<evidence type="ECO:0000256" key="1">
    <source>
        <dbReference type="SAM" id="SignalP"/>
    </source>
</evidence>
<protein>
    <submittedName>
        <fullName evidence="4">Uncharacterized protein</fullName>
    </submittedName>
</protein>
<dbReference type="RefSeq" id="WP_013409520.1">
    <property type="nucleotide sequence ID" value="NC_014655.1"/>
</dbReference>
<dbReference type="InterPro" id="IPR053850">
    <property type="entry name" value="Glyco_hydro_123_N_2"/>
</dbReference>
<evidence type="ECO:0000313" key="5">
    <source>
        <dbReference type="Proteomes" id="UP000007435"/>
    </source>
</evidence>
<evidence type="ECO:0000259" key="3">
    <source>
        <dbReference type="Pfam" id="PF22680"/>
    </source>
</evidence>
<organism evidence="4 5">
    <name type="scientific">Leadbetterella byssophila (strain DSM 17132 / JCM 16389 / KACC 11308 / NBRC 106382 / 4M15)</name>
    <dbReference type="NCBI Taxonomy" id="649349"/>
    <lineage>
        <taxon>Bacteria</taxon>
        <taxon>Pseudomonadati</taxon>
        <taxon>Bacteroidota</taxon>
        <taxon>Cytophagia</taxon>
        <taxon>Cytophagales</taxon>
        <taxon>Leadbetterellaceae</taxon>
        <taxon>Leadbetterella</taxon>
    </lineage>
</organism>
<accession>E4RRF5</accession>